<dbReference type="HOGENOM" id="CLU_1151857_0_0_1"/>
<evidence type="ECO:0000313" key="2">
    <source>
        <dbReference type="Proteomes" id="UP000027222"/>
    </source>
</evidence>
<dbReference type="EMBL" id="KL142376">
    <property type="protein sequence ID" value="KDR77739.1"/>
    <property type="molecule type" value="Genomic_DNA"/>
</dbReference>
<organism evidence="1 2">
    <name type="scientific">Galerina marginata (strain CBS 339.88)</name>
    <dbReference type="NCBI Taxonomy" id="685588"/>
    <lineage>
        <taxon>Eukaryota</taxon>
        <taxon>Fungi</taxon>
        <taxon>Dikarya</taxon>
        <taxon>Basidiomycota</taxon>
        <taxon>Agaricomycotina</taxon>
        <taxon>Agaricomycetes</taxon>
        <taxon>Agaricomycetidae</taxon>
        <taxon>Agaricales</taxon>
        <taxon>Agaricineae</taxon>
        <taxon>Strophariaceae</taxon>
        <taxon>Galerina</taxon>
    </lineage>
</organism>
<accession>A0A067TCV3</accession>
<dbReference type="Proteomes" id="UP000027222">
    <property type="component" value="Unassembled WGS sequence"/>
</dbReference>
<keyword evidence="2" id="KW-1185">Reference proteome</keyword>
<dbReference type="STRING" id="685588.A0A067TCV3"/>
<protein>
    <submittedName>
        <fullName evidence="1">Uncharacterized protein</fullName>
    </submittedName>
</protein>
<name>A0A067TCV3_GALM3</name>
<proteinExistence type="predicted"/>
<evidence type="ECO:0000313" key="1">
    <source>
        <dbReference type="EMBL" id="KDR77739.1"/>
    </source>
</evidence>
<dbReference type="OrthoDB" id="2963168at2759"/>
<gene>
    <name evidence="1" type="ORF">GALMADRAFT_138793</name>
</gene>
<reference evidence="2" key="1">
    <citation type="journal article" date="2014" name="Proc. Natl. Acad. Sci. U.S.A.">
        <title>Extensive sampling of basidiomycete genomes demonstrates inadequacy of the white-rot/brown-rot paradigm for wood decay fungi.</title>
        <authorList>
            <person name="Riley R."/>
            <person name="Salamov A.A."/>
            <person name="Brown D.W."/>
            <person name="Nagy L.G."/>
            <person name="Floudas D."/>
            <person name="Held B.W."/>
            <person name="Levasseur A."/>
            <person name="Lombard V."/>
            <person name="Morin E."/>
            <person name="Otillar R."/>
            <person name="Lindquist E.A."/>
            <person name="Sun H."/>
            <person name="LaButti K.M."/>
            <person name="Schmutz J."/>
            <person name="Jabbour D."/>
            <person name="Luo H."/>
            <person name="Baker S.E."/>
            <person name="Pisabarro A.G."/>
            <person name="Walton J.D."/>
            <person name="Blanchette R.A."/>
            <person name="Henrissat B."/>
            <person name="Martin F."/>
            <person name="Cullen D."/>
            <person name="Hibbett D.S."/>
            <person name="Grigoriev I.V."/>
        </authorList>
    </citation>
    <scope>NUCLEOTIDE SEQUENCE [LARGE SCALE GENOMIC DNA]</scope>
    <source>
        <strain evidence="2">CBS 339.88</strain>
    </source>
</reference>
<dbReference type="AlphaFoldDB" id="A0A067TCV3"/>
<dbReference type="Gene3D" id="3.30.420.40">
    <property type="match status" value="1"/>
</dbReference>
<sequence>MSVPLIPGMPQPWHGPFRKLAIVIDIGETTSGISYCFLVPGQVPKFEVVHGSECDRCAEYENGGDSRIPNTIYYDRSGIRRAVGGTTSEPRVMARAKEEGWVMADSFKLLLIPGIHWLSSDKPDFLPLPLGKSLTAILADFFRYLFDTTVDYLRNSASKADLDHVLRHESIEFVLAHPSSYKIEQRRIIHAGVVQSVRTWAAEARRRVEQCGTASHTMARGKQRFGSSLDRVRLHTDKLCY</sequence>